<reference evidence="1 2" key="1">
    <citation type="submission" date="2020-08" db="EMBL/GenBank/DDBJ databases">
        <title>Functional genomics of gut bacteria from endangered species of beetles.</title>
        <authorList>
            <person name="Carlos-Shanley C."/>
        </authorList>
    </citation>
    <scope>NUCLEOTIDE SEQUENCE [LARGE SCALE GENOMIC DNA]</scope>
    <source>
        <strain evidence="1 2">S00179</strain>
    </source>
</reference>
<dbReference type="EMBL" id="JACHLI010000032">
    <property type="protein sequence ID" value="MBB4866902.1"/>
    <property type="molecule type" value="Genomic_DNA"/>
</dbReference>
<comment type="caution">
    <text evidence="1">The sequence shown here is derived from an EMBL/GenBank/DDBJ whole genome shotgun (WGS) entry which is preliminary data.</text>
</comment>
<evidence type="ECO:0000313" key="1">
    <source>
        <dbReference type="EMBL" id="MBB4866902.1"/>
    </source>
</evidence>
<evidence type="ECO:0000313" key="2">
    <source>
        <dbReference type="Proteomes" id="UP000566995"/>
    </source>
</evidence>
<dbReference type="Proteomes" id="UP000566995">
    <property type="component" value="Unassembled WGS sequence"/>
</dbReference>
<organism evidence="1 2">
    <name type="scientific">Pseudomonas nitroreducens</name>
    <dbReference type="NCBI Taxonomy" id="46680"/>
    <lineage>
        <taxon>Bacteria</taxon>
        <taxon>Pseudomonadati</taxon>
        <taxon>Pseudomonadota</taxon>
        <taxon>Gammaproteobacteria</taxon>
        <taxon>Pseudomonadales</taxon>
        <taxon>Pseudomonadaceae</taxon>
        <taxon>Pseudomonas</taxon>
    </lineage>
</organism>
<proteinExistence type="predicted"/>
<gene>
    <name evidence="1" type="ORF">HNP46_005809</name>
</gene>
<protein>
    <submittedName>
        <fullName evidence="1">Uncharacterized protein</fullName>
    </submittedName>
</protein>
<dbReference type="AlphaFoldDB" id="A0A7W7P542"/>
<accession>A0A7W7P542</accession>
<name>A0A7W7P542_PSENT</name>
<sequence length="152" mass="17028">MDAGAKDADKKTLYGDGYVLVEAARRVQALMRSKYLEQAACQSAEEVERSLLAIGEIGYCMDTINTLCMELREAAKYVPGLNRLIEAENRLRARLCTHQQALRETGSGAVAELIQKRLRVITDTTNECIKLVETLRKEATEHQIAEQRKQAS</sequence>
<dbReference type="RefSeq" id="WP_184595867.1">
    <property type="nucleotide sequence ID" value="NZ_JACHLI010000032.1"/>
</dbReference>